<keyword evidence="2" id="KW-1185">Reference proteome</keyword>
<accession>A0A897MRE5</accession>
<protein>
    <submittedName>
        <fullName evidence="1">Uncharacterized protein</fullName>
    </submittedName>
</protein>
<dbReference type="Pfam" id="PF21811">
    <property type="entry name" value="RdfA"/>
    <property type="match status" value="1"/>
</dbReference>
<sequence>MSTSDERFEDVACNCKVGRVLKEYDLTALNDELVAYWTGRGEERYSLRELATYVNRSTLRAAMDEAGVAYKDGEVENTYRLLTDDDVSSGMRTETRRELEHDSVPIEQVESDFVSHQTVHNHLTDCLDASMVTPDDEERVESARDKIRALQNRTVAVTDDTIDRLDRSDVIDLGEYDVLVDVSIICTDCGRQYTAGDLLERGGCECQSDSPPERHE</sequence>
<dbReference type="RefSeq" id="WP_238477070.1">
    <property type="nucleotide sequence ID" value="NZ_CP064786.1"/>
</dbReference>
<dbReference type="AlphaFoldDB" id="A0A897MRE5"/>
<dbReference type="KEGG" id="hara:AArcS_1792"/>
<dbReference type="EMBL" id="CP064786">
    <property type="protein sequence ID" value="QSG03002.1"/>
    <property type="molecule type" value="Genomic_DNA"/>
</dbReference>
<evidence type="ECO:0000313" key="1">
    <source>
        <dbReference type="EMBL" id="QSG03002.1"/>
    </source>
</evidence>
<proteinExistence type="predicted"/>
<reference evidence="1" key="1">
    <citation type="submission" date="2020-11" db="EMBL/GenBank/DDBJ databases">
        <title>Carbohydrate-dependent, anaerobic sulfur respiration: A novel catabolism in halophilic archaea.</title>
        <authorList>
            <person name="Sorokin D.Y."/>
            <person name="Messina E."/>
            <person name="Smedile F."/>
            <person name="La Cono V."/>
            <person name="Hallsworth J.E."/>
            <person name="Yakimov M.M."/>
        </authorList>
    </citation>
    <scope>NUCLEOTIDE SEQUENCE</scope>
    <source>
        <strain evidence="1">AArc-S</strain>
    </source>
</reference>
<organism evidence="1 2">
    <name type="scientific">Natranaeroarchaeum sulfidigenes</name>
    <dbReference type="NCBI Taxonomy" id="2784880"/>
    <lineage>
        <taxon>Archaea</taxon>
        <taxon>Methanobacteriati</taxon>
        <taxon>Methanobacteriota</taxon>
        <taxon>Stenosarchaea group</taxon>
        <taxon>Halobacteria</taxon>
        <taxon>Halobacteriales</taxon>
        <taxon>Natronoarchaeaceae</taxon>
        <taxon>Natranaeroarchaeum</taxon>
    </lineage>
</organism>
<dbReference type="InterPro" id="IPR048925">
    <property type="entry name" value="RdfA"/>
</dbReference>
<gene>
    <name evidence="1" type="ORF">AArcS_1792</name>
</gene>
<evidence type="ECO:0000313" key="2">
    <source>
        <dbReference type="Proteomes" id="UP000663586"/>
    </source>
</evidence>
<dbReference type="GeneID" id="70685169"/>
<dbReference type="Proteomes" id="UP000663586">
    <property type="component" value="Chromosome"/>
</dbReference>
<name>A0A897MRE5_9EURY</name>